<sequence length="314" mass="31752">MAGPLPSQAPPAPGGLGVRLLEAPTSARDDPRARQYIVDHLAPGAVIHRRIEVSNTTAAPMRVAVYPAAAGITDGALVGAVGRTANDLSSWTTLDQGDLELAPGARATPTVTVTVPADAAPGEQYAVVWAEASAPNPSGVTLVNRVGIRMYVSVGAGGAPASSFSVDSLTAQRAPDGRPVVTAQVHNTGGRALDLAGTLSLSDGPGSLSAGPFPAQVASTLAPGQSGTVNIALDEQLPDGPWNATINLKSGLLEENYQARIQFPTGPGAGAPVGVQKMLGEHLGILIGALLLALAAVAVVLLLRRRGKDGRHTA</sequence>
<evidence type="ECO:0000313" key="3">
    <source>
        <dbReference type="Proteomes" id="UP000586918"/>
    </source>
</evidence>
<name>A0A848DR42_9PSEU</name>
<feature type="transmembrane region" description="Helical" evidence="1">
    <location>
        <begin position="283"/>
        <end position="303"/>
    </location>
</feature>
<keyword evidence="1" id="KW-0812">Transmembrane</keyword>
<proteinExistence type="predicted"/>
<keyword evidence="1" id="KW-1133">Transmembrane helix</keyword>
<protein>
    <submittedName>
        <fullName evidence="2">Peptidase</fullName>
    </submittedName>
</protein>
<accession>A0A848DR42</accession>
<evidence type="ECO:0000313" key="2">
    <source>
        <dbReference type="EMBL" id="NMH94983.1"/>
    </source>
</evidence>
<comment type="caution">
    <text evidence="2">The sequence shown here is derived from an EMBL/GenBank/DDBJ whole genome shotgun (WGS) entry which is preliminary data.</text>
</comment>
<dbReference type="EMBL" id="JAAXKZ010000145">
    <property type="protein sequence ID" value="NMH94983.1"/>
    <property type="molecule type" value="Genomic_DNA"/>
</dbReference>
<evidence type="ECO:0000256" key="1">
    <source>
        <dbReference type="SAM" id="Phobius"/>
    </source>
</evidence>
<keyword evidence="1" id="KW-0472">Membrane</keyword>
<organism evidence="2 3">
    <name type="scientific">Pseudonocardia bannensis</name>
    <dbReference type="NCBI Taxonomy" id="630973"/>
    <lineage>
        <taxon>Bacteria</taxon>
        <taxon>Bacillati</taxon>
        <taxon>Actinomycetota</taxon>
        <taxon>Actinomycetes</taxon>
        <taxon>Pseudonocardiales</taxon>
        <taxon>Pseudonocardiaceae</taxon>
        <taxon>Pseudonocardia</taxon>
    </lineage>
</organism>
<dbReference type="Proteomes" id="UP000586918">
    <property type="component" value="Unassembled WGS sequence"/>
</dbReference>
<gene>
    <name evidence="2" type="ORF">HF519_26145</name>
</gene>
<reference evidence="2 3" key="1">
    <citation type="submission" date="2020-04" db="EMBL/GenBank/DDBJ databases">
        <authorList>
            <person name="Klaysubun C."/>
            <person name="Duangmal K."/>
            <person name="Lipun K."/>
        </authorList>
    </citation>
    <scope>NUCLEOTIDE SEQUENCE [LARGE SCALE GENOMIC DNA]</scope>
    <source>
        <strain evidence="2 3">DSM 45300</strain>
    </source>
</reference>
<dbReference type="AlphaFoldDB" id="A0A848DR42"/>
<keyword evidence="3" id="KW-1185">Reference proteome</keyword>